<dbReference type="Pfam" id="PF00441">
    <property type="entry name" value="Acyl-CoA_dh_1"/>
    <property type="match status" value="1"/>
</dbReference>
<name>A0ABN3L7L3_9ACTN</name>
<feature type="domain" description="Acyl-CoA dehydrogenase/oxidase C-terminal" evidence="2">
    <location>
        <begin position="1"/>
        <end position="81"/>
    </location>
</feature>
<dbReference type="InterPro" id="IPR036250">
    <property type="entry name" value="AcylCo_DH-like_C"/>
</dbReference>
<dbReference type="Proteomes" id="UP001501721">
    <property type="component" value="Unassembled WGS sequence"/>
</dbReference>
<keyword evidence="1" id="KW-0285">Flavoprotein</keyword>
<evidence type="ECO:0000313" key="4">
    <source>
        <dbReference type="Proteomes" id="UP001501721"/>
    </source>
</evidence>
<dbReference type="InterPro" id="IPR009075">
    <property type="entry name" value="AcylCo_DH/oxidase_C"/>
</dbReference>
<organism evidence="3 4">
    <name type="scientific">Streptomyces graminearus</name>
    <dbReference type="NCBI Taxonomy" id="284030"/>
    <lineage>
        <taxon>Bacteria</taxon>
        <taxon>Bacillati</taxon>
        <taxon>Actinomycetota</taxon>
        <taxon>Actinomycetes</taxon>
        <taxon>Kitasatosporales</taxon>
        <taxon>Streptomycetaceae</taxon>
        <taxon>Streptomyces</taxon>
    </lineage>
</organism>
<comment type="caution">
    <text evidence="3">The sequence shown here is derived from an EMBL/GenBank/DDBJ whole genome shotgun (WGS) entry which is preliminary data.</text>
</comment>
<keyword evidence="4" id="KW-1185">Reference proteome</keyword>
<dbReference type="PANTHER" id="PTHR43884:SF12">
    <property type="entry name" value="ISOVALERYL-COA DEHYDROGENASE, MITOCHONDRIAL-RELATED"/>
    <property type="match status" value="1"/>
</dbReference>
<gene>
    <name evidence="3" type="ORF">GCM10010422_24380</name>
</gene>
<proteinExistence type="predicted"/>
<dbReference type="PANTHER" id="PTHR43884">
    <property type="entry name" value="ACYL-COA DEHYDROGENASE"/>
    <property type="match status" value="1"/>
</dbReference>
<accession>A0ABN3L7L3</accession>
<evidence type="ECO:0000313" key="3">
    <source>
        <dbReference type="EMBL" id="GAA2479273.1"/>
    </source>
</evidence>
<dbReference type="Gene3D" id="1.20.140.10">
    <property type="entry name" value="Butyryl-CoA Dehydrogenase, subunit A, domain 3"/>
    <property type="match status" value="1"/>
</dbReference>
<evidence type="ECO:0000256" key="1">
    <source>
        <dbReference type="ARBA" id="ARBA00022630"/>
    </source>
</evidence>
<protein>
    <recommendedName>
        <fullName evidence="2">Acyl-CoA dehydrogenase/oxidase C-terminal domain-containing protein</fullName>
    </recommendedName>
</protein>
<reference evidence="3 4" key="1">
    <citation type="journal article" date="2019" name="Int. J. Syst. Evol. Microbiol.">
        <title>The Global Catalogue of Microorganisms (GCM) 10K type strain sequencing project: providing services to taxonomists for standard genome sequencing and annotation.</title>
        <authorList>
            <consortium name="The Broad Institute Genomics Platform"/>
            <consortium name="The Broad Institute Genome Sequencing Center for Infectious Disease"/>
            <person name="Wu L."/>
            <person name="Ma J."/>
        </authorList>
    </citation>
    <scope>NUCLEOTIDE SEQUENCE [LARGE SCALE GENOMIC DNA]</scope>
    <source>
        <strain evidence="3 4">JCM 6923</strain>
    </source>
</reference>
<evidence type="ECO:0000259" key="2">
    <source>
        <dbReference type="Pfam" id="PF00441"/>
    </source>
</evidence>
<dbReference type="SUPFAM" id="SSF47203">
    <property type="entry name" value="Acyl-CoA dehydrogenase C-terminal domain-like"/>
    <property type="match status" value="1"/>
</dbReference>
<dbReference type="EMBL" id="BAAATL010000010">
    <property type="protein sequence ID" value="GAA2479273.1"/>
    <property type="molecule type" value="Genomic_DNA"/>
</dbReference>
<sequence>MKAFGATRPAVGAMALSMARAACEHALDYAREREQFGRKIGGFQVIVFKLADMKTRIDASRLLARRAGWMARQDKPFAQAEGSTPARRPCV</sequence>